<dbReference type="Proteomes" id="UP000660975">
    <property type="component" value="Unassembled WGS sequence"/>
</dbReference>
<dbReference type="EMBL" id="BLLO01000017">
    <property type="protein sequence ID" value="GFH77470.1"/>
    <property type="molecule type" value="Genomic_DNA"/>
</dbReference>
<dbReference type="AlphaFoldDB" id="A0A8H9HQA8"/>
<reference evidence="3" key="3">
    <citation type="submission" date="2020-09" db="EMBL/GenBank/DDBJ databases">
        <authorList>
            <person name="Sun Q."/>
            <person name="Ohkuma M."/>
        </authorList>
    </citation>
    <scope>NUCLEOTIDE SEQUENCE</scope>
    <source>
        <strain evidence="3">JCM 4136</strain>
    </source>
</reference>
<name>A0A8H9HQA8_9ACTN</name>
<dbReference type="Proteomes" id="UP000480804">
    <property type="component" value="Unassembled WGS sequence"/>
</dbReference>
<protein>
    <submittedName>
        <fullName evidence="3">Uncharacterized protein</fullName>
    </submittedName>
</protein>
<feature type="compositionally biased region" description="Basic and acidic residues" evidence="1">
    <location>
        <begin position="34"/>
        <end position="46"/>
    </location>
</feature>
<evidence type="ECO:0000313" key="5">
    <source>
        <dbReference type="Proteomes" id="UP000660975"/>
    </source>
</evidence>
<dbReference type="EMBL" id="BMSC01000014">
    <property type="protein sequence ID" value="GGU82831.1"/>
    <property type="molecule type" value="Genomic_DNA"/>
</dbReference>
<evidence type="ECO:0000313" key="3">
    <source>
        <dbReference type="EMBL" id="GGU82831.1"/>
    </source>
</evidence>
<comment type="caution">
    <text evidence="3">The sequence shown here is derived from an EMBL/GenBank/DDBJ whole genome shotgun (WGS) entry which is preliminary data.</text>
</comment>
<gene>
    <name evidence="3" type="ORF">GCM10010227_41340</name>
    <name evidence="2" type="ORF">Sgou_21400</name>
</gene>
<evidence type="ECO:0000256" key="1">
    <source>
        <dbReference type="SAM" id="MobiDB-lite"/>
    </source>
</evidence>
<sequence length="83" mass="8543">MASGGGGRPVSGSWALCRARSRLTSGGRPSPRAGRNERAGRNKAGREVVVQGGGAPKGLERVDFRGTGAGQSLIGPLPCRCRR</sequence>
<evidence type="ECO:0000313" key="4">
    <source>
        <dbReference type="Proteomes" id="UP000480804"/>
    </source>
</evidence>
<organism evidence="3 5">
    <name type="scientific">Streptomyces gougerotii</name>
    <dbReference type="NCBI Taxonomy" id="53448"/>
    <lineage>
        <taxon>Bacteria</taxon>
        <taxon>Bacillati</taxon>
        <taxon>Actinomycetota</taxon>
        <taxon>Actinomycetes</taxon>
        <taxon>Kitasatosporales</taxon>
        <taxon>Streptomycetaceae</taxon>
        <taxon>Streptomyces</taxon>
        <taxon>Streptomyces diastaticus group</taxon>
    </lineage>
</organism>
<keyword evidence="4" id="KW-1185">Reference proteome</keyword>
<reference evidence="2 4" key="2">
    <citation type="submission" date="2020-02" db="EMBL/GenBank/DDBJ databases">
        <title>Whole genome shotgun sequence of Streptomyces gougerotii NBRC 13043.</title>
        <authorList>
            <person name="Ichikawa N."/>
            <person name="Komaki H."/>
            <person name="Tamura T."/>
        </authorList>
    </citation>
    <scope>NUCLEOTIDE SEQUENCE [LARGE SCALE GENOMIC DNA]</scope>
    <source>
        <strain evidence="2 4">NBRC 13043</strain>
    </source>
</reference>
<feature type="region of interest" description="Disordered" evidence="1">
    <location>
        <begin position="1"/>
        <end position="67"/>
    </location>
</feature>
<evidence type="ECO:0000313" key="2">
    <source>
        <dbReference type="EMBL" id="GFH77470.1"/>
    </source>
</evidence>
<reference evidence="3" key="1">
    <citation type="journal article" date="2014" name="Int. J. Syst. Evol. Microbiol.">
        <title>Complete genome sequence of Corynebacterium casei LMG S-19264T (=DSM 44701T), isolated from a smear-ripened cheese.</title>
        <authorList>
            <consortium name="US DOE Joint Genome Institute (JGI-PGF)"/>
            <person name="Walter F."/>
            <person name="Albersmeier A."/>
            <person name="Kalinowski J."/>
            <person name="Ruckert C."/>
        </authorList>
    </citation>
    <scope>NUCLEOTIDE SEQUENCE</scope>
    <source>
        <strain evidence="3">JCM 4136</strain>
    </source>
</reference>
<proteinExistence type="predicted"/>
<accession>A0A8H9HQA8</accession>